<reference evidence="1" key="1">
    <citation type="submission" date="2023-06" db="EMBL/GenBank/DDBJ databases">
        <title>Genome-scale phylogeny and comparative genomics of the fungal order Sordariales.</title>
        <authorList>
            <consortium name="Lawrence Berkeley National Laboratory"/>
            <person name="Hensen N."/>
            <person name="Bonometti L."/>
            <person name="Westerberg I."/>
            <person name="Brannstrom I.O."/>
            <person name="Guillou S."/>
            <person name="Cros-Aarteil S."/>
            <person name="Calhoun S."/>
            <person name="Haridas S."/>
            <person name="Kuo A."/>
            <person name="Mondo S."/>
            <person name="Pangilinan J."/>
            <person name="Riley R."/>
            <person name="Labutti K."/>
            <person name="Andreopoulos B."/>
            <person name="Lipzen A."/>
            <person name="Chen C."/>
            <person name="Yanf M."/>
            <person name="Daum C."/>
            <person name="Ng V."/>
            <person name="Clum A."/>
            <person name="Steindorff A."/>
            <person name="Ohm R."/>
            <person name="Martin F."/>
            <person name="Silar P."/>
            <person name="Natvig D."/>
            <person name="Lalanne C."/>
            <person name="Gautier V."/>
            <person name="Ament-Velasquez S.L."/>
            <person name="Kruys A."/>
            <person name="Hutchinson M.I."/>
            <person name="Powell A.J."/>
            <person name="Barry K."/>
            <person name="Miller A.N."/>
            <person name="Grigoriev I.V."/>
            <person name="Debuchy R."/>
            <person name="Gladieux P."/>
            <person name="Thoren M.H."/>
            <person name="Johannesson H."/>
        </authorList>
    </citation>
    <scope>NUCLEOTIDE SEQUENCE</scope>
    <source>
        <strain evidence="1">PSN4</strain>
    </source>
</reference>
<sequence>MLLGVGRELHSQWAPSVRDTPVSTLLAAPLQRDRGTCHQAPAECLAQVPSVQHTPPPCRIKLTYGRSAGPPGSSSALRNSSSIGCVAQGCQAGSSTGRSTRVPSLPEALLDTPQTHSLSREICSDGRREGAWTDDASSRHVRPDRGVGSLGFSLRRGLTLFNASHRQPTITSRPPPIDTTAVQASYSDHALFQAGLSLIDPLHLYNHPLSTSSSPTSLSLLSSSYVLMSLTTSERFSTVSFVPDTAD</sequence>
<dbReference type="AlphaFoldDB" id="A0AAJ0BFN8"/>
<gene>
    <name evidence="1" type="ORF">QBC47DRAFT_185124</name>
</gene>
<protein>
    <submittedName>
        <fullName evidence="1">Uncharacterized protein</fullName>
    </submittedName>
</protein>
<organism evidence="1 2">
    <name type="scientific">Echria macrotheca</name>
    <dbReference type="NCBI Taxonomy" id="438768"/>
    <lineage>
        <taxon>Eukaryota</taxon>
        <taxon>Fungi</taxon>
        <taxon>Dikarya</taxon>
        <taxon>Ascomycota</taxon>
        <taxon>Pezizomycotina</taxon>
        <taxon>Sordariomycetes</taxon>
        <taxon>Sordariomycetidae</taxon>
        <taxon>Sordariales</taxon>
        <taxon>Schizotheciaceae</taxon>
        <taxon>Echria</taxon>
    </lineage>
</organism>
<keyword evidence="2" id="KW-1185">Reference proteome</keyword>
<evidence type="ECO:0000313" key="2">
    <source>
        <dbReference type="Proteomes" id="UP001239445"/>
    </source>
</evidence>
<evidence type="ECO:0000313" key="1">
    <source>
        <dbReference type="EMBL" id="KAK1756364.1"/>
    </source>
</evidence>
<dbReference type="EMBL" id="MU839832">
    <property type="protein sequence ID" value="KAK1756364.1"/>
    <property type="molecule type" value="Genomic_DNA"/>
</dbReference>
<accession>A0AAJ0BFN8</accession>
<proteinExistence type="predicted"/>
<name>A0AAJ0BFN8_9PEZI</name>
<comment type="caution">
    <text evidence="1">The sequence shown here is derived from an EMBL/GenBank/DDBJ whole genome shotgun (WGS) entry which is preliminary data.</text>
</comment>
<dbReference type="Proteomes" id="UP001239445">
    <property type="component" value="Unassembled WGS sequence"/>
</dbReference>